<feature type="transmembrane region" description="Helical" evidence="7">
    <location>
        <begin position="20"/>
        <end position="43"/>
    </location>
</feature>
<feature type="non-terminal residue" evidence="9">
    <location>
        <position position="1"/>
    </location>
</feature>
<dbReference type="EMBL" id="UINC01002194">
    <property type="protein sequence ID" value="SUZ93998.1"/>
    <property type="molecule type" value="Genomic_DNA"/>
</dbReference>
<evidence type="ECO:0000256" key="5">
    <source>
        <dbReference type="ARBA" id="ARBA00022989"/>
    </source>
</evidence>
<gene>
    <name evidence="9" type="ORF">METZ01_LOCUS46852</name>
</gene>
<dbReference type="InterPro" id="IPR036737">
    <property type="entry name" value="OmpA-like_sf"/>
</dbReference>
<dbReference type="Gene3D" id="3.30.1330.60">
    <property type="entry name" value="OmpA-like domain"/>
    <property type="match status" value="1"/>
</dbReference>
<sequence>LTTITSKQSSLDERRAKSTAWALTFADLVTLLLTFFVLLLVILNDAEKYIDDVINKLLDETYEEMEESLSSETTSVERVTKGIKITIRGNLFKSTSADVEPEYYPVIHQIGKIIRESEVINIFDDKNYANLLDLINKRGLQLDVEVRCEGHTDDEKLPPNADYPSNWELSASRSLNLVRLMNKYAAMPEKYFSAMGYGEFRPIIDVKSISNYA</sequence>
<dbReference type="PROSITE" id="PS51123">
    <property type="entry name" value="OMPA_2"/>
    <property type="match status" value="1"/>
</dbReference>
<evidence type="ECO:0000256" key="3">
    <source>
        <dbReference type="ARBA" id="ARBA00022475"/>
    </source>
</evidence>
<name>A0A381RSL9_9ZZZZ</name>
<evidence type="ECO:0000256" key="6">
    <source>
        <dbReference type="ARBA" id="ARBA00023136"/>
    </source>
</evidence>
<keyword evidence="4 7" id="KW-0812">Transmembrane</keyword>
<dbReference type="PANTHER" id="PTHR30329:SF21">
    <property type="entry name" value="LIPOPROTEIN YIAD-RELATED"/>
    <property type="match status" value="1"/>
</dbReference>
<accession>A0A381RSL9</accession>
<evidence type="ECO:0000256" key="1">
    <source>
        <dbReference type="ARBA" id="ARBA00004162"/>
    </source>
</evidence>
<dbReference type="InterPro" id="IPR050330">
    <property type="entry name" value="Bact_OuterMem_StrucFunc"/>
</dbReference>
<evidence type="ECO:0000256" key="4">
    <source>
        <dbReference type="ARBA" id="ARBA00022692"/>
    </source>
</evidence>
<dbReference type="PANTHER" id="PTHR30329">
    <property type="entry name" value="STATOR ELEMENT OF FLAGELLAR MOTOR COMPLEX"/>
    <property type="match status" value="1"/>
</dbReference>
<evidence type="ECO:0000259" key="8">
    <source>
        <dbReference type="PROSITE" id="PS51123"/>
    </source>
</evidence>
<evidence type="ECO:0000313" key="9">
    <source>
        <dbReference type="EMBL" id="SUZ93998.1"/>
    </source>
</evidence>
<protein>
    <recommendedName>
        <fullName evidence="8">OmpA-like domain-containing protein</fullName>
    </recommendedName>
</protein>
<dbReference type="AlphaFoldDB" id="A0A381RSL9"/>
<feature type="non-terminal residue" evidence="9">
    <location>
        <position position="213"/>
    </location>
</feature>
<dbReference type="GO" id="GO:0005886">
    <property type="term" value="C:plasma membrane"/>
    <property type="evidence" value="ECO:0007669"/>
    <property type="project" value="UniProtKB-SubCell"/>
</dbReference>
<dbReference type="InterPro" id="IPR006665">
    <property type="entry name" value="OmpA-like"/>
</dbReference>
<reference evidence="9" key="1">
    <citation type="submission" date="2018-05" db="EMBL/GenBank/DDBJ databases">
        <authorList>
            <person name="Lanie J.A."/>
            <person name="Ng W.-L."/>
            <person name="Kazmierczak K.M."/>
            <person name="Andrzejewski T.M."/>
            <person name="Davidsen T.M."/>
            <person name="Wayne K.J."/>
            <person name="Tettelin H."/>
            <person name="Glass J.I."/>
            <person name="Rusch D."/>
            <person name="Podicherti R."/>
            <person name="Tsui H.-C.T."/>
            <person name="Winkler M.E."/>
        </authorList>
    </citation>
    <scope>NUCLEOTIDE SEQUENCE</scope>
</reference>
<keyword evidence="5 7" id="KW-1133">Transmembrane helix</keyword>
<proteinExistence type="inferred from homology"/>
<comment type="similarity">
    <text evidence="2">Belongs to the MotB family.</text>
</comment>
<evidence type="ECO:0000256" key="7">
    <source>
        <dbReference type="SAM" id="Phobius"/>
    </source>
</evidence>
<dbReference type="InterPro" id="IPR025713">
    <property type="entry name" value="MotB-like_N_dom"/>
</dbReference>
<evidence type="ECO:0000256" key="2">
    <source>
        <dbReference type="ARBA" id="ARBA00008914"/>
    </source>
</evidence>
<keyword evidence="6 7" id="KW-0472">Membrane</keyword>
<dbReference type="Pfam" id="PF13677">
    <property type="entry name" value="MotB_plug"/>
    <property type="match status" value="1"/>
</dbReference>
<organism evidence="9">
    <name type="scientific">marine metagenome</name>
    <dbReference type="NCBI Taxonomy" id="408172"/>
    <lineage>
        <taxon>unclassified sequences</taxon>
        <taxon>metagenomes</taxon>
        <taxon>ecological metagenomes</taxon>
    </lineage>
</organism>
<dbReference type="SUPFAM" id="SSF103088">
    <property type="entry name" value="OmpA-like"/>
    <property type="match status" value="1"/>
</dbReference>
<feature type="domain" description="OmpA-like" evidence="8">
    <location>
        <begin position="79"/>
        <end position="213"/>
    </location>
</feature>
<keyword evidence="3" id="KW-1003">Cell membrane</keyword>
<comment type="subcellular location">
    <subcellularLocation>
        <location evidence="1">Cell membrane</location>
        <topology evidence="1">Single-pass membrane protein</topology>
    </subcellularLocation>
</comment>